<dbReference type="PANTHER" id="PTHR30328:SF54">
    <property type="entry name" value="HTH-TYPE TRANSCRIPTIONAL REPRESSOR SCO4008"/>
    <property type="match status" value="1"/>
</dbReference>
<dbReference type="RefSeq" id="WP_147846201.1">
    <property type="nucleotide sequence ID" value="NZ_VDUZ01000006.1"/>
</dbReference>
<dbReference type="EMBL" id="VDUZ01000006">
    <property type="protein sequence ID" value="TXL78731.1"/>
    <property type="molecule type" value="Genomic_DNA"/>
</dbReference>
<evidence type="ECO:0000313" key="5">
    <source>
        <dbReference type="Proteomes" id="UP000321638"/>
    </source>
</evidence>
<organism evidence="4 5">
    <name type="scientific">Vineibacter terrae</name>
    <dbReference type="NCBI Taxonomy" id="2586908"/>
    <lineage>
        <taxon>Bacteria</taxon>
        <taxon>Pseudomonadati</taxon>
        <taxon>Pseudomonadota</taxon>
        <taxon>Alphaproteobacteria</taxon>
        <taxon>Hyphomicrobiales</taxon>
        <taxon>Vineibacter</taxon>
    </lineage>
</organism>
<sequence>MSKRAQGRGGSIRARNEARILVAAEAVFAEAGFQGATTAAIAARAKLPKANLHYYFGTKQALYRAVLANILDLWLGALDAIRADRQPAEALRDYISSKMHWSRQRPNASKVFANEILHGAPQLGGYLATDLRRRVGQKAVVLRRWARQGLMDPVDPVHLVFTLWAMTQHYADFEMQVRAVLGRQRLTEADYTAATDTIVKLVLDGCKVTSGPPRKAGQGLRRSP</sequence>
<dbReference type="OrthoDB" id="2356263at2"/>
<dbReference type="Gene3D" id="1.10.10.60">
    <property type="entry name" value="Homeodomain-like"/>
    <property type="match status" value="1"/>
</dbReference>
<gene>
    <name evidence="4" type="ORF">FHP25_06965</name>
</gene>
<feature type="domain" description="HTH tetR-type" evidence="3">
    <location>
        <begin position="14"/>
        <end position="74"/>
    </location>
</feature>
<dbReference type="Gene3D" id="1.10.357.10">
    <property type="entry name" value="Tetracycline Repressor, domain 2"/>
    <property type="match status" value="1"/>
</dbReference>
<dbReference type="InterPro" id="IPR001647">
    <property type="entry name" value="HTH_TetR"/>
</dbReference>
<evidence type="ECO:0000256" key="1">
    <source>
        <dbReference type="ARBA" id="ARBA00023125"/>
    </source>
</evidence>
<proteinExistence type="predicted"/>
<dbReference type="InterPro" id="IPR050109">
    <property type="entry name" value="HTH-type_TetR-like_transc_reg"/>
</dbReference>
<feature type="DNA-binding region" description="H-T-H motif" evidence="2">
    <location>
        <begin position="37"/>
        <end position="56"/>
    </location>
</feature>
<evidence type="ECO:0000313" key="4">
    <source>
        <dbReference type="EMBL" id="TXL78731.1"/>
    </source>
</evidence>
<evidence type="ECO:0000259" key="3">
    <source>
        <dbReference type="PROSITE" id="PS50977"/>
    </source>
</evidence>
<keyword evidence="5" id="KW-1185">Reference proteome</keyword>
<dbReference type="PANTHER" id="PTHR30328">
    <property type="entry name" value="TRANSCRIPTIONAL REPRESSOR"/>
    <property type="match status" value="1"/>
</dbReference>
<dbReference type="PRINTS" id="PR00455">
    <property type="entry name" value="HTHTETR"/>
</dbReference>
<protein>
    <submittedName>
        <fullName evidence="4">TetR family transcriptional regulator</fullName>
    </submittedName>
</protein>
<dbReference type="Pfam" id="PF00440">
    <property type="entry name" value="TetR_N"/>
    <property type="match status" value="1"/>
</dbReference>
<dbReference type="Pfam" id="PF08362">
    <property type="entry name" value="TetR_C_3"/>
    <property type="match status" value="1"/>
</dbReference>
<dbReference type="InterPro" id="IPR009057">
    <property type="entry name" value="Homeodomain-like_sf"/>
</dbReference>
<dbReference type="AlphaFoldDB" id="A0A5C8PSI6"/>
<dbReference type="InterPro" id="IPR036271">
    <property type="entry name" value="Tet_transcr_reg_TetR-rel_C_sf"/>
</dbReference>
<dbReference type="GO" id="GO:0045892">
    <property type="term" value="P:negative regulation of DNA-templated transcription"/>
    <property type="evidence" value="ECO:0007669"/>
    <property type="project" value="InterPro"/>
</dbReference>
<reference evidence="4 5" key="1">
    <citation type="submission" date="2019-06" db="EMBL/GenBank/DDBJ databases">
        <title>New taxonomy in bacterial strain CC-CFT640, isolated from vineyard.</title>
        <authorList>
            <person name="Lin S.-Y."/>
            <person name="Tsai C.-F."/>
            <person name="Young C.-C."/>
        </authorList>
    </citation>
    <scope>NUCLEOTIDE SEQUENCE [LARGE SCALE GENOMIC DNA]</scope>
    <source>
        <strain evidence="4 5">CC-CFT640</strain>
    </source>
</reference>
<keyword evidence="1 2" id="KW-0238">DNA-binding</keyword>
<dbReference type="SUPFAM" id="SSF46689">
    <property type="entry name" value="Homeodomain-like"/>
    <property type="match status" value="1"/>
</dbReference>
<name>A0A5C8PSI6_9HYPH</name>
<dbReference type="SUPFAM" id="SSF48498">
    <property type="entry name" value="Tetracyclin repressor-like, C-terminal domain"/>
    <property type="match status" value="1"/>
</dbReference>
<dbReference type="InterPro" id="IPR013573">
    <property type="entry name" value="Tscrpt_reg_YcdC_C"/>
</dbReference>
<accession>A0A5C8PSI6</accession>
<dbReference type="GO" id="GO:0003677">
    <property type="term" value="F:DNA binding"/>
    <property type="evidence" value="ECO:0007669"/>
    <property type="project" value="UniProtKB-UniRule"/>
</dbReference>
<evidence type="ECO:0000256" key="2">
    <source>
        <dbReference type="PROSITE-ProRule" id="PRU00335"/>
    </source>
</evidence>
<dbReference type="PROSITE" id="PS50977">
    <property type="entry name" value="HTH_TETR_2"/>
    <property type="match status" value="1"/>
</dbReference>
<comment type="caution">
    <text evidence="4">The sequence shown here is derived from an EMBL/GenBank/DDBJ whole genome shotgun (WGS) entry which is preliminary data.</text>
</comment>
<dbReference type="Proteomes" id="UP000321638">
    <property type="component" value="Unassembled WGS sequence"/>
</dbReference>